<dbReference type="PROSITE" id="PS51819">
    <property type="entry name" value="VOC"/>
    <property type="match status" value="1"/>
</dbReference>
<evidence type="ECO:0000313" key="2">
    <source>
        <dbReference type="EMBL" id="AWM77789.1"/>
    </source>
</evidence>
<dbReference type="Gene3D" id="3.10.180.10">
    <property type="entry name" value="2,3-Dihydroxybiphenyl 1,2-Dioxygenase, domain 1"/>
    <property type="match status" value="1"/>
</dbReference>
<dbReference type="Pfam" id="PF00903">
    <property type="entry name" value="Glyoxalase"/>
    <property type="match status" value="1"/>
</dbReference>
<dbReference type="RefSeq" id="WP_110450356.1">
    <property type="nucleotide sequence ID" value="NZ_CP029479.1"/>
</dbReference>
<evidence type="ECO:0000313" key="3">
    <source>
        <dbReference type="Proteomes" id="UP000247763"/>
    </source>
</evidence>
<dbReference type="OrthoDB" id="7374658at2"/>
<dbReference type="InterPro" id="IPR037523">
    <property type="entry name" value="VOC_core"/>
</dbReference>
<dbReference type="Proteomes" id="UP000247763">
    <property type="component" value="Chromosome"/>
</dbReference>
<dbReference type="InterPro" id="IPR004360">
    <property type="entry name" value="Glyas_Fos-R_dOase_dom"/>
</dbReference>
<sequence>MLTEVDRLLVATPDAAAAAAAWSAVLGAEEVMAGPASGLGASRRVLRAGRSDIEFLQPDGTGPIADALARRGRAHVWAAGAASPDPGAVAQTARAAGARVQDEEGRVQVELEIEGAPIRFVISPEAERTPAGRLDFLYEATVLAADQAGAVGKIRDAFGLDESVFTTITSEMFGYTGVLTLFQAGRLHRFEVITPIDRDKTMGRYHAREGACFYMGFAEASDVLDIEHRIPAGGVTVDRPEGRRPDQSPDQVWIHPPTLGGVMLGVSRPSMAWMWSGHPERVTPL</sequence>
<proteinExistence type="predicted"/>
<keyword evidence="3" id="KW-1185">Reference proteome</keyword>
<dbReference type="KEGG" id="phb:HYN04_08440"/>
<reference evidence="3" key="1">
    <citation type="submission" date="2018-05" db="EMBL/GenBank/DDBJ databases">
        <title>Genome sequencing of Phenylobacterium sp. HYN0004.</title>
        <authorList>
            <person name="Yi H."/>
            <person name="Baek C."/>
        </authorList>
    </citation>
    <scope>NUCLEOTIDE SEQUENCE [LARGE SCALE GENOMIC DNA]</scope>
    <source>
        <strain evidence="3">HYN0004</strain>
    </source>
</reference>
<gene>
    <name evidence="2" type="ORF">HYN04_08440</name>
</gene>
<dbReference type="SUPFAM" id="SSF54593">
    <property type="entry name" value="Glyoxalase/Bleomycin resistance protein/Dihydroxybiphenyl dioxygenase"/>
    <property type="match status" value="1"/>
</dbReference>
<protein>
    <recommendedName>
        <fullName evidence="1">VOC domain-containing protein</fullName>
    </recommendedName>
</protein>
<accession>A0A2Z3HY77</accession>
<dbReference type="AlphaFoldDB" id="A0A2Z3HY77"/>
<feature type="domain" description="VOC" evidence="1">
    <location>
        <begin position="4"/>
        <end position="140"/>
    </location>
</feature>
<evidence type="ECO:0000259" key="1">
    <source>
        <dbReference type="PROSITE" id="PS51819"/>
    </source>
</evidence>
<name>A0A2Z3HY77_9CAUL</name>
<organism evidence="2 3">
    <name type="scientific">Phenylobacterium parvum</name>
    <dbReference type="NCBI Taxonomy" id="2201350"/>
    <lineage>
        <taxon>Bacteria</taxon>
        <taxon>Pseudomonadati</taxon>
        <taxon>Pseudomonadota</taxon>
        <taxon>Alphaproteobacteria</taxon>
        <taxon>Caulobacterales</taxon>
        <taxon>Caulobacteraceae</taxon>
        <taxon>Phenylobacterium</taxon>
    </lineage>
</organism>
<dbReference type="InterPro" id="IPR029068">
    <property type="entry name" value="Glyas_Bleomycin-R_OHBP_Dase"/>
</dbReference>
<dbReference type="EMBL" id="CP029479">
    <property type="protein sequence ID" value="AWM77789.1"/>
    <property type="molecule type" value="Genomic_DNA"/>
</dbReference>